<keyword evidence="3 7" id="KW-0812">Transmembrane</keyword>
<reference evidence="9 10" key="1">
    <citation type="submission" date="2023-06" db="EMBL/GenBank/DDBJ databases">
        <authorList>
            <person name="Yushchuk O."/>
            <person name="Binda E."/>
            <person name="Ruckert-Reed C."/>
            <person name="Fedorenko V."/>
            <person name="Kalinowski J."/>
            <person name="Marinelli F."/>
        </authorList>
    </citation>
    <scope>NUCLEOTIDE SEQUENCE [LARGE SCALE GENOMIC DNA]</scope>
    <source>
        <strain evidence="9 10">NRRL 3884</strain>
    </source>
</reference>
<accession>A0ABY8WJW8</accession>
<comment type="subcellular location">
    <subcellularLocation>
        <location evidence="1">Cell membrane</location>
        <topology evidence="1">Multi-pass membrane protein</topology>
    </subcellularLocation>
</comment>
<evidence type="ECO:0000313" key="10">
    <source>
        <dbReference type="Proteomes" id="UP001240150"/>
    </source>
</evidence>
<organism evidence="9 10">
    <name type="scientific">Actinoplanes oblitus</name>
    <dbReference type="NCBI Taxonomy" id="3040509"/>
    <lineage>
        <taxon>Bacteria</taxon>
        <taxon>Bacillati</taxon>
        <taxon>Actinomycetota</taxon>
        <taxon>Actinomycetes</taxon>
        <taxon>Micromonosporales</taxon>
        <taxon>Micromonosporaceae</taxon>
        <taxon>Actinoplanes</taxon>
    </lineage>
</organism>
<feature type="region of interest" description="Disordered" evidence="6">
    <location>
        <begin position="32"/>
        <end position="52"/>
    </location>
</feature>
<dbReference type="PANTHER" id="PTHR35007">
    <property type="entry name" value="INTEGRAL MEMBRANE PROTEIN-RELATED"/>
    <property type="match status" value="1"/>
</dbReference>
<dbReference type="EMBL" id="CP126980">
    <property type="protein sequence ID" value="WIM96808.1"/>
    <property type="molecule type" value="Genomic_DNA"/>
</dbReference>
<gene>
    <name evidence="9" type="ORF">ACTOB_000275</name>
</gene>
<dbReference type="Pfam" id="PF00482">
    <property type="entry name" value="T2SSF"/>
    <property type="match status" value="1"/>
</dbReference>
<evidence type="ECO:0000256" key="1">
    <source>
        <dbReference type="ARBA" id="ARBA00004651"/>
    </source>
</evidence>
<dbReference type="RefSeq" id="WP_284918107.1">
    <property type="nucleotide sequence ID" value="NZ_CP126980.1"/>
</dbReference>
<dbReference type="InterPro" id="IPR042094">
    <property type="entry name" value="T2SS_GspF_sf"/>
</dbReference>
<dbReference type="Proteomes" id="UP001240150">
    <property type="component" value="Chromosome"/>
</dbReference>
<keyword evidence="4 7" id="KW-1133">Transmembrane helix</keyword>
<proteinExistence type="predicted"/>
<evidence type="ECO:0000256" key="4">
    <source>
        <dbReference type="ARBA" id="ARBA00022989"/>
    </source>
</evidence>
<feature type="domain" description="Type II secretion system protein GspF" evidence="8">
    <location>
        <begin position="120"/>
        <end position="240"/>
    </location>
</feature>
<keyword evidence="10" id="KW-1185">Reference proteome</keyword>
<evidence type="ECO:0000256" key="3">
    <source>
        <dbReference type="ARBA" id="ARBA00022692"/>
    </source>
</evidence>
<protein>
    <submittedName>
        <fullName evidence="9">Type II secretion system F family protein</fullName>
    </submittedName>
</protein>
<evidence type="ECO:0000256" key="7">
    <source>
        <dbReference type="SAM" id="Phobius"/>
    </source>
</evidence>
<dbReference type="InterPro" id="IPR018076">
    <property type="entry name" value="T2SS_GspF_dom"/>
</dbReference>
<evidence type="ECO:0000256" key="5">
    <source>
        <dbReference type="ARBA" id="ARBA00023136"/>
    </source>
</evidence>
<dbReference type="PANTHER" id="PTHR35007:SF3">
    <property type="entry name" value="POSSIBLE CONSERVED ALANINE RICH MEMBRANE PROTEIN"/>
    <property type="match status" value="1"/>
</dbReference>
<feature type="transmembrane region" description="Helical" evidence="7">
    <location>
        <begin position="220"/>
        <end position="249"/>
    </location>
</feature>
<evidence type="ECO:0000313" key="9">
    <source>
        <dbReference type="EMBL" id="WIM96808.1"/>
    </source>
</evidence>
<feature type="transmembrane region" description="Helical" evidence="7">
    <location>
        <begin position="62"/>
        <end position="90"/>
    </location>
</feature>
<keyword evidence="2" id="KW-1003">Cell membrane</keyword>
<evidence type="ECO:0000256" key="6">
    <source>
        <dbReference type="SAM" id="MobiDB-lite"/>
    </source>
</evidence>
<sequence length="253" mass="25633">MVVSFVFVVAAVLVLVAPLGRRRTGRRLARLAPPGAGVTRSGPGRGTAGRIRSGMSDRRTRVLVAVFAGVTAAGLAGGWWGVPVGVAIGIGTDRFLRRREPAAVRREREKALADLPLGADLLAAALRAGAPVDRAAAAVADALGGPLGARLHRTARSLRLGGTPAEAWAHLSGVTGAERLVSAAVRSSASGGALAGALDRLAGDLRADRLAAAEAAAQRAAVLIVVPLGLCFLPAFLLAGLVPSLLAVLDGLW</sequence>
<evidence type="ECO:0000259" key="8">
    <source>
        <dbReference type="Pfam" id="PF00482"/>
    </source>
</evidence>
<evidence type="ECO:0000256" key="2">
    <source>
        <dbReference type="ARBA" id="ARBA00022475"/>
    </source>
</evidence>
<name>A0ABY8WJW8_9ACTN</name>
<dbReference type="Gene3D" id="1.20.81.30">
    <property type="entry name" value="Type II secretion system (T2SS), domain F"/>
    <property type="match status" value="1"/>
</dbReference>
<keyword evidence="5 7" id="KW-0472">Membrane</keyword>